<accession>A0A835N0Y6</accession>
<reference evidence="1 2" key="1">
    <citation type="submission" date="2020-10" db="EMBL/GenBank/DDBJ databases">
        <title>Plant Genome Project.</title>
        <authorList>
            <person name="Zhang R.-G."/>
        </authorList>
    </citation>
    <scope>NUCLEOTIDE SEQUENCE [LARGE SCALE GENOMIC DNA]</scope>
    <source>
        <strain evidence="1">FAFU-HL-1</strain>
        <tissue evidence="1">Leaf</tissue>
    </source>
</reference>
<comment type="caution">
    <text evidence="1">The sequence shown here is derived from an EMBL/GenBank/DDBJ whole genome shotgun (WGS) entry which is preliminary data.</text>
</comment>
<evidence type="ECO:0000313" key="2">
    <source>
        <dbReference type="Proteomes" id="UP000657918"/>
    </source>
</evidence>
<dbReference type="EMBL" id="JADGMS010000004">
    <property type="protein sequence ID" value="KAF9684379.1"/>
    <property type="molecule type" value="Genomic_DNA"/>
</dbReference>
<gene>
    <name evidence="1" type="ORF">SADUNF_Sadunf04G0112200</name>
</gene>
<organism evidence="1 2">
    <name type="scientific">Salix dunnii</name>
    <dbReference type="NCBI Taxonomy" id="1413687"/>
    <lineage>
        <taxon>Eukaryota</taxon>
        <taxon>Viridiplantae</taxon>
        <taxon>Streptophyta</taxon>
        <taxon>Embryophyta</taxon>
        <taxon>Tracheophyta</taxon>
        <taxon>Spermatophyta</taxon>
        <taxon>Magnoliopsida</taxon>
        <taxon>eudicotyledons</taxon>
        <taxon>Gunneridae</taxon>
        <taxon>Pentapetalae</taxon>
        <taxon>rosids</taxon>
        <taxon>fabids</taxon>
        <taxon>Malpighiales</taxon>
        <taxon>Salicaceae</taxon>
        <taxon>Saliceae</taxon>
        <taxon>Salix</taxon>
    </lineage>
</organism>
<dbReference type="AlphaFoldDB" id="A0A835N0Y6"/>
<protein>
    <submittedName>
        <fullName evidence="1">Uncharacterized protein</fullName>
    </submittedName>
</protein>
<keyword evidence="2" id="KW-1185">Reference proteome</keyword>
<proteinExistence type="predicted"/>
<dbReference type="Proteomes" id="UP000657918">
    <property type="component" value="Chromosome 4"/>
</dbReference>
<sequence length="60" mass="6989">MNYLATDSKFRARSLQTFVILSPQKLTVEEFIHTETAEKYLIAPRKGTWGGHFSRLELFN</sequence>
<evidence type="ECO:0000313" key="1">
    <source>
        <dbReference type="EMBL" id="KAF9684379.1"/>
    </source>
</evidence>
<name>A0A835N0Y6_9ROSI</name>